<evidence type="ECO:0000313" key="3">
    <source>
        <dbReference type="EMBL" id="KSV16141.1"/>
    </source>
</evidence>
<feature type="transmembrane region" description="Helical" evidence="1">
    <location>
        <begin position="39"/>
        <end position="65"/>
    </location>
</feature>
<keyword evidence="1" id="KW-0812">Transmembrane</keyword>
<reference evidence="3 4" key="1">
    <citation type="journal article" date="2015" name="Sci. Rep.">
        <title>A comparative genomics and reductive dehalogenase gene transcription study of two chloroethene-respiring bacteria, Dehalococcoides mccartyi strains MB and 11a.</title>
        <authorList>
            <person name="Low A."/>
            <person name="Shen Z."/>
            <person name="Cheng D."/>
            <person name="Rogers M.J."/>
            <person name="Lee P.K."/>
            <person name="He J."/>
        </authorList>
    </citation>
    <scope>NUCLEOTIDE SEQUENCE [LARGE SCALE GENOMIC DNA]</scope>
    <source>
        <strain evidence="3 4">MB</strain>
    </source>
</reference>
<dbReference type="PATRIC" id="fig|61435.5.peg.1703"/>
<dbReference type="Proteomes" id="UP000053577">
    <property type="component" value="Unassembled WGS sequence"/>
</dbReference>
<evidence type="ECO:0000313" key="5">
    <source>
        <dbReference type="Proteomes" id="UP000218257"/>
    </source>
</evidence>
<dbReference type="Proteomes" id="UP000218257">
    <property type="component" value="Chromosome"/>
</dbReference>
<sequence length="66" mass="7206">MPVSQDEYLAGRAAENLVKQQHTKLMRGAIIKACLSPRVILTFGLILIISLGGFFLFGKLLGLFAD</sequence>
<reference evidence="2 5" key="2">
    <citation type="journal article" date="2017" name="Sci. Rep.">
        <title>Isolation and genomic characterization of a Dehalococcoides strain suggests genomic rearrangement during culture.</title>
        <authorList>
            <person name="Yohda M."/>
            <person name="Ikegami K."/>
            <person name="Aita Y."/>
            <person name="Kitajima M."/>
            <person name="Takechi A."/>
            <person name="Iwamoto M."/>
            <person name="Fukuda T."/>
            <person name="Tamura N."/>
            <person name="Shibasaki J."/>
            <person name="Koike S."/>
            <person name="Komatsu D."/>
            <person name="Miyagi S."/>
            <person name="Nishimura M."/>
            <person name="Uchino Y."/>
            <person name="Shiroma A."/>
            <person name="Shimoji M."/>
            <person name="Tamotsu H."/>
            <person name="Ashimine N."/>
            <person name="Shinzato M."/>
            <person name="Ohki S."/>
            <person name="Nakano K."/>
            <person name="Teruya K."/>
            <person name="Satou K."/>
            <person name="Hirano T."/>
            <person name="Yagi O."/>
        </authorList>
    </citation>
    <scope>NUCLEOTIDE SEQUENCE [LARGE SCALE GENOMIC DNA]</scope>
    <source>
        <strain evidence="2 5">UCH-ATV1</strain>
    </source>
</reference>
<keyword evidence="1" id="KW-1133">Transmembrane helix</keyword>
<organism evidence="3 4">
    <name type="scientific">Dehalococcoides mccartyi</name>
    <dbReference type="NCBI Taxonomy" id="61435"/>
    <lineage>
        <taxon>Bacteria</taxon>
        <taxon>Bacillati</taxon>
        <taxon>Chloroflexota</taxon>
        <taxon>Dehalococcoidia</taxon>
        <taxon>Dehalococcoidales</taxon>
        <taxon>Dehalococcoidaceae</taxon>
        <taxon>Dehalococcoides</taxon>
    </lineage>
</organism>
<name>A0A0V8LX97_9CHLR</name>
<dbReference type="EMBL" id="AP017649">
    <property type="protein sequence ID" value="BAZ97375.1"/>
    <property type="molecule type" value="Genomic_DNA"/>
</dbReference>
<dbReference type="RefSeq" id="WP_058293000.1">
    <property type="nucleotide sequence ID" value="NZ_AP017649.1"/>
</dbReference>
<evidence type="ECO:0000256" key="1">
    <source>
        <dbReference type="SAM" id="Phobius"/>
    </source>
</evidence>
<gene>
    <name evidence="3" type="ORF">DA01_08650</name>
    <name evidence="2" type="ORF">DEHALATV1_0747</name>
</gene>
<evidence type="ECO:0000313" key="2">
    <source>
        <dbReference type="EMBL" id="BAZ97375.1"/>
    </source>
</evidence>
<evidence type="ECO:0000313" key="4">
    <source>
        <dbReference type="Proteomes" id="UP000053577"/>
    </source>
</evidence>
<dbReference type="EMBL" id="JGYD01000029">
    <property type="protein sequence ID" value="KSV16141.1"/>
    <property type="molecule type" value="Genomic_DNA"/>
</dbReference>
<dbReference type="OrthoDB" id="166860at2"/>
<keyword evidence="1" id="KW-0472">Membrane</keyword>
<accession>A0A0V8LX97</accession>
<protein>
    <submittedName>
        <fullName evidence="3">Uncharacterized protein</fullName>
    </submittedName>
</protein>
<dbReference type="AlphaFoldDB" id="A0A0V8LX97"/>
<proteinExistence type="predicted"/>